<accession>A0ABY1QMK2</accession>
<organism evidence="1 2">
    <name type="scientific">Noviherbaspirillum suwonense</name>
    <dbReference type="NCBI Taxonomy" id="1224511"/>
    <lineage>
        <taxon>Bacteria</taxon>
        <taxon>Pseudomonadati</taxon>
        <taxon>Pseudomonadota</taxon>
        <taxon>Betaproteobacteria</taxon>
        <taxon>Burkholderiales</taxon>
        <taxon>Oxalobacteraceae</taxon>
        <taxon>Noviherbaspirillum</taxon>
    </lineage>
</organism>
<name>A0ABY1QMK2_9BURK</name>
<protein>
    <recommendedName>
        <fullName evidence="3">Tetratricopeptide repeat protein</fullName>
    </recommendedName>
</protein>
<sequence>MTWSTFPYPDDAFEYSRATLKKAWARLHAGDAEPFPEQAALVDAWRDFHAGRFEAAAQHGLKHGLDGYTVAAKATCIYANYLEKNKARKQALFDAVAARCLEQQGSQPDNPNGYYWYAYALGRRAQALSVLAALTQGIGSRIRQGLETALRLAPAHADAHIALGVYHAEVVSKVGGVVAGLTYGASRSASMRHFDEALALNPDSAIAHVEYANAIAMLDGRKGLERATALCRKAAALRPHDAMERLDIDLARQELDD</sequence>
<reference evidence="1 2" key="1">
    <citation type="submission" date="2017-05" db="EMBL/GenBank/DDBJ databases">
        <authorList>
            <person name="Varghese N."/>
            <person name="Submissions S."/>
        </authorList>
    </citation>
    <scope>NUCLEOTIDE SEQUENCE [LARGE SCALE GENOMIC DNA]</scope>
    <source>
        <strain evidence="1 2">DSM 26001</strain>
    </source>
</reference>
<keyword evidence="2" id="KW-1185">Reference proteome</keyword>
<gene>
    <name evidence="1" type="ORF">SAMN06295970_12225</name>
</gene>
<dbReference type="Proteomes" id="UP001158049">
    <property type="component" value="Unassembled WGS sequence"/>
</dbReference>
<evidence type="ECO:0008006" key="3">
    <source>
        <dbReference type="Google" id="ProtNLM"/>
    </source>
</evidence>
<evidence type="ECO:0000313" key="1">
    <source>
        <dbReference type="EMBL" id="SMP75052.1"/>
    </source>
</evidence>
<dbReference type="RefSeq" id="WP_283444561.1">
    <property type="nucleotide sequence ID" value="NZ_FXUL01000022.1"/>
</dbReference>
<dbReference type="SUPFAM" id="SSF48452">
    <property type="entry name" value="TPR-like"/>
    <property type="match status" value="1"/>
</dbReference>
<dbReference type="EMBL" id="FXUL01000022">
    <property type="protein sequence ID" value="SMP75052.1"/>
    <property type="molecule type" value="Genomic_DNA"/>
</dbReference>
<comment type="caution">
    <text evidence="1">The sequence shown here is derived from an EMBL/GenBank/DDBJ whole genome shotgun (WGS) entry which is preliminary data.</text>
</comment>
<dbReference type="InterPro" id="IPR011990">
    <property type="entry name" value="TPR-like_helical_dom_sf"/>
</dbReference>
<evidence type="ECO:0000313" key="2">
    <source>
        <dbReference type="Proteomes" id="UP001158049"/>
    </source>
</evidence>
<dbReference type="Gene3D" id="1.25.40.10">
    <property type="entry name" value="Tetratricopeptide repeat domain"/>
    <property type="match status" value="1"/>
</dbReference>
<proteinExistence type="predicted"/>